<keyword evidence="1" id="KW-0805">Transcription regulation</keyword>
<dbReference type="PANTHER" id="PTHR33204">
    <property type="entry name" value="TRANSCRIPTIONAL REGULATOR, MARR FAMILY"/>
    <property type="match status" value="1"/>
</dbReference>
<keyword evidence="2" id="KW-0238">DNA-binding</keyword>
<gene>
    <name evidence="5" type="ORF">GCM10010121_052370</name>
</gene>
<reference evidence="5" key="2">
    <citation type="submission" date="2020-09" db="EMBL/GenBank/DDBJ databases">
        <authorList>
            <person name="Sun Q."/>
            <person name="Ohkuma M."/>
        </authorList>
    </citation>
    <scope>NUCLEOTIDE SEQUENCE</scope>
    <source>
        <strain evidence="5">JCM 3086</strain>
    </source>
</reference>
<evidence type="ECO:0000256" key="1">
    <source>
        <dbReference type="ARBA" id="ARBA00023015"/>
    </source>
</evidence>
<proteinExistence type="predicted"/>
<dbReference type="Pfam" id="PF01638">
    <property type="entry name" value="HxlR"/>
    <property type="match status" value="1"/>
</dbReference>
<dbReference type="InterPro" id="IPR036388">
    <property type="entry name" value="WH-like_DNA-bd_sf"/>
</dbReference>
<name>A0A917KXM4_9ACTN</name>
<evidence type="ECO:0000256" key="3">
    <source>
        <dbReference type="ARBA" id="ARBA00023163"/>
    </source>
</evidence>
<dbReference type="Proteomes" id="UP000657574">
    <property type="component" value="Unassembled WGS sequence"/>
</dbReference>
<evidence type="ECO:0000313" key="5">
    <source>
        <dbReference type="EMBL" id="GGJ34672.1"/>
    </source>
</evidence>
<evidence type="ECO:0000256" key="2">
    <source>
        <dbReference type="ARBA" id="ARBA00023125"/>
    </source>
</evidence>
<organism evidence="5 6">
    <name type="scientific">Streptomyces brasiliensis</name>
    <dbReference type="NCBI Taxonomy" id="1954"/>
    <lineage>
        <taxon>Bacteria</taxon>
        <taxon>Bacillati</taxon>
        <taxon>Actinomycetota</taxon>
        <taxon>Actinomycetes</taxon>
        <taxon>Kitasatosporales</taxon>
        <taxon>Streptomycetaceae</taxon>
        <taxon>Streptomyces</taxon>
    </lineage>
</organism>
<dbReference type="RefSeq" id="WP_229840764.1">
    <property type="nucleotide sequence ID" value="NZ_BMQA01000019.1"/>
</dbReference>
<dbReference type="Gene3D" id="1.10.10.10">
    <property type="entry name" value="Winged helix-like DNA-binding domain superfamily/Winged helix DNA-binding domain"/>
    <property type="match status" value="1"/>
</dbReference>
<dbReference type="EMBL" id="BMQA01000019">
    <property type="protein sequence ID" value="GGJ34672.1"/>
    <property type="molecule type" value="Genomic_DNA"/>
</dbReference>
<protein>
    <submittedName>
        <fullName evidence="5">Transcriptional regulator</fullName>
    </submittedName>
</protein>
<dbReference type="GO" id="GO:0003677">
    <property type="term" value="F:DNA binding"/>
    <property type="evidence" value="ECO:0007669"/>
    <property type="project" value="UniProtKB-KW"/>
</dbReference>
<accession>A0A917KXM4</accession>
<reference evidence="5" key="1">
    <citation type="journal article" date="2014" name="Int. J. Syst. Evol. Microbiol.">
        <title>Complete genome sequence of Corynebacterium casei LMG S-19264T (=DSM 44701T), isolated from a smear-ripened cheese.</title>
        <authorList>
            <consortium name="US DOE Joint Genome Institute (JGI-PGF)"/>
            <person name="Walter F."/>
            <person name="Albersmeier A."/>
            <person name="Kalinowski J."/>
            <person name="Ruckert C."/>
        </authorList>
    </citation>
    <scope>NUCLEOTIDE SEQUENCE</scope>
    <source>
        <strain evidence="5">JCM 3086</strain>
    </source>
</reference>
<evidence type="ECO:0000259" key="4">
    <source>
        <dbReference type="PROSITE" id="PS51118"/>
    </source>
</evidence>
<keyword evidence="3" id="KW-0804">Transcription</keyword>
<dbReference type="InterPro" id="IPR002577">
    <property type="entry name" value="HTH_HxlR"/>
</dbReference>
<dbReference type="SUPFAM" id="SSF46785">
    <property type="entry name" value="Winged helix' DNA-binding domain"/>
    <property type="match status" value="1"/>
</dbReference>
<feature type="domain" description="HTH hxlR-type" evidence="4">
    <location>
        <begin position="23"/>
        <end position="122"/>
    </location>
</feature>
<sequence length="123" mass="13540">MINTQSQIQTLHLERSSIHDDSCPRFQGALELVGRRWTGSILAAAAQGARRFGEFRALIDGISDRLLAQRLKELEAEGLIDRTVIPSTPVQVRYGLTAEGHALLAALQPLVQWSAGRAARRAR</sequence>
<dbReference type="PROSITE" id="PS51118">
    <property type="entry name" value="HTH_HXLR"/>
    <property type="match status" value="1"/>
</dbReference>
<comment type="caution">
    <text evidence="5">The sequence shown here is derived from an EMBL/GenBank/DDBJ whole genome shotgun (WGS) entry which is preliminary data.</text>
</comment>
<dbReference type="AlphaFoldDB" id="A0A917KXM4"/>
<keyword evidence="6" id="KW-1185">Reference proteome</keyword>
<dbReference type="InterPro" id="IPR036390">
    <property type="entry name" value="WH_DNA-bd_sf"/>
</dbReference>
<evidence type="ECO:0000313" key="6">
    <source>
        <dbReference type="Proteomes" id="UP000657574"/>
    </source>
</evidence>
<dbReference type="PANTHER" id="PTHR33204:SF37">
    <property type="entry name" value="HTH-TYPE TRANSCRIPTIONAL REGULATOR YODB"/>
    <property type="match status" value="1"/>
</dbReference>